<dbReference type="GO" id="GO:0005737">
    <property type="term" value="C:cytoplasm"/>
    <property type="evidence" value="ECO:0007669"/>
    <property type="project" value="TreeGrafter"/>
</dbReference>
<dbReference type="SUPFAM" id="SSF55811">
    <property type="entry name" value="Nudix"/>
    <property type="match status" value="1"/>
</dbReference>
<reference evidence="4" key="1">
    <citation type="submission" date="2017-09" db="EMBL/GenBank/DDBJ databases">
        <title>Depth-based differentiation of microbial function through sediment-hosted aquifers and enrichment of novel symbionts in the deep terrestrial subsurface.</title>
        <authorList>
            <person name="Probst A.J."/>
            <person name="Ladd B."/>
            <person name="Jarett J.K."/>
            <person name="Geller-Mcgrath D.E."/>
            <person name="Sieber C.M.K."/>
            <person name="Emerson J.B."/>
            <person name="Anantharaman K."/>
            <person name="Thomas B.C."/>
            <person name="Malmstrom R."/>
            <person name="Stieglmeier M."/>
            <person name="Klingl A."/>
            <person name="Woyke T."/>
            <person name="Ryan C.M."/>
            <person name="Banfield J.F."/>
        </authorList>
    </citation>
    <scope>NUCLEOTIDE SEQUENCE [LARGE SCALE GENOMIC DNA]</scope>
</reference>
<evidence type="ECO:0000256" key="1">
    <source>
        <dbReference type="ARBA" id="ARBA00022801"/>
    </source>
</evidence>
<organism evidence="3 4">
    <name type="scientific">Candidatus Roizmanbacteria bacterium CG_4_10_14_0_8_um_filter_39_9</name>
    <dbReference type="NCBI Taxonomy" id="1974829"/>
    <lineage>
        <taxon>Bacteria</taxon>
        <taxon>Candidatus Roizmaniibacteriota</taxon>
    </lineage>
</organism>
<keyword evidence="1 3" id="KW-0378">Hydrolase</keyword>
<feature type="domain" description="Nudix hydrolase" evidence="2">
    <location>
        <begin position="35"/>
        <end position="167"/>
    </location>
</feature>
<dbReference type="AlphaFoldDB" id="A0A2M7QFJ2"/>
<dbReference type="Proteomes" id="UP000230108">
    <property type="component" value="Unassembled WGS sequence"/>
</dbReference>
<evidence type="ECO:0000259" key="2">
    <source>
        <dbReference type="PROSITE" id="PS51462"/>
    </source>
</evidence>
<accession>A0A2M7QFJ2</accession>
<gene>
    <name evidence="3" type="ORF">COY90_00180</name>
</gene>
<dbReference type="Pfam" id="PF00293">
    <property type="entry name" value="NUDIX"/>
    <property type="match status" value="1"/>
</dbReference>
<dbReference type="PROSITE" id="PS00893">
    <property type="entry name" value="NUDIX_BOX"/>
    <property type="match status" value="1"/>
</dbReference>
<dbReference type="CDD" id="cd04692">
    <property type="entry name" value="NUDIX_Hydrolase"/>
    <property type="match status" value="1"/>
</dbReference>
<dbReference type="GO" id="GO:0009240">
    <property type="term" value="P:isopentenyl diphosphate biosynthetic process"/>
    <property type="evidence" value="ECO:0007669"/>
    <property type="project" value="TreeGrafter"/>
</dbReference>
<dbReference type="InterPro" id="IPR000086">
    <property type="entry name" value="NUDIX_hydrolase_dom"/>
</dbReference>
<comment type="caution">
    <text evidence="3">The sequence shown here is derived from an EMBL/GenBank/DDBJ whole genome shotgun (WGS) entry which is preliminary data.</text>
</comment>
<dbReference type="PANTHER" id="PTHR10885:SF20">
    <property type="entry name" value="NUDIX HYDROLASE DOMAIN-CONTAINING PROTEIN"/>
    <property type="match status" value="1"/>
</dbReference>
<dbReference type="PROSITE" id="PS51462">
    <property type="entry name" value="NUDIX"/>
    <property type="match status" value="1"/>
</dbReference>
<dbReference type="PANTHER" id="PTHR10885">
    <property type="entry name" value="ISOPENTENYL-DIPHOSPHATE DELTA-ISOMERASE"/>
    <property type="match status" value="1"/>
</dbReference>
<sequence>MQTTDDQKELFIVVDEQDNIKEFRTRGECHQNRNLIHRAVDVVLFNTKGEIAFQKRSMTKDTSPGFYSISASGHVSKGESYLQAAVREMEEEIGVRSIKLEYVATQLAESPKEKEMFMLFKGTYDGNFKINKDEVEGVYYFNKSQMAKIKKCITPCSLASLKILGWL</sequence>
<protein>
    <submittedName>
        <fullName evidence="3">NUDIX hydrolase</fullName>
    </submittedName>
</protein>
<evidence type="ECO:0000313" key="3">
    <source>
        <dbReference type="EMBL" id="PIY69522.1"/>
    </source>
</evidence>
<evidence type="ECO:0000313" key="4">
    <source>
        <dbReference type="Proteomes" id="UP000230108"/>
    </source>
</evidence>
<name>A0A2M7QFJ2_9BACT</name>
<dbReference type="GO" id="GO:0016787">
    <property type="term" value="F:hydrolase activity"/>
    <property type="evidence" value="ECO:0007669"/>
    <property type="project" value="UniProtKB-KW"/>
</dbReference>
<dbReference type="Gene3D" id="3.90.79.10">
    <property type="entry name" value="Nucleoside Triphosphate Pyrophosphohydrolase"/>
    <property type="match status" value="1"/>
</dbReference>
<dbReference type="InterPro" id="IPR020084">
    <property type="entry name" value="NUDIX_hydrolase_CS"/>
</dbReference>
<dbReference type="GO" id="GO:0004452">
    <property type="term" value="F:isopentenyl-diphosphate delta-isomerase activity"/>
    <property type="evidence" value="ECO:0007669"/>
    <property type="project" value="TreeGrafter"/>
</dbReference>
<dbReference type="InterPro" id="IPR015797">
    <property type="entry name" value="NUDIX_hydrolase-like_dom_sf"/>
</dbReference>
<dbReference type="EMBL" id="PFLF01000005">
    <property type="protein sequence ID" value="PIY69522.1"/>
    <property type="molecule type" value="Genomic_DNA"/>
</dbReference>
<proteinExistence type="predicted"/>